<dbReference type="Proteomes" id="UP000015453">
    <property type="component" value="Unassembled WGS sequence"/>
</dbReference>
<organism evidence="2 3">
    <name type="scientific">Genlisea aurea</name>
    <dbReference type="NCBI Taxonomy" id="192259"/>
    <lineage>
        <taxon>Eukaryota</taxon>
        <taxon>Viridiplantae</taxon>
        <taxon>Streptophyta</taxon>
        <taxon>Embryophyta</taxon>
        <taxon>Tracheophyta</taxon>
        <taxon>Spermatophyta</taxon>
        <taxon>Magnoliopsida</taxon>
        <taxon>eudicotyledons</taxon>
        <taxon>Gunneridae</taxon>
        <taxon>Pentapetalae</taxon>
        <taxon>asterids</taxon>
        <taxon>lamiids</taxon>
        <taxon>Lamiales</taxon>
        <taxon>Lentibulariaceae</taxon>
        <taxon>Genlisea</taxon>
    </lineage>
</organism>
<evidence type="ECO:0000256" key="1">
    <source>
        <dbReference type="SAM" id="MobiDB-lite"/>
    </source>
</evidence>
<protein>
    <submittedName>
        <fullName evidence="2">Uncharacterized protein</fullName>
    </submittedName>
</protein>
<dbReference type="EMBL" id="AUSU01001336">
    <property type="protein sequence ID" value="EPS71243.1"/>
    <property type="molecule type" value="Genomic_DNA"/>
</dbReference>
<name>S8E614_9LAMI</name>
<feature type="non-terminal residue" evidence="2">
    <location>
        <position position="234"/>
    </location>
</feature>
<feature type="region of interest" description="Disordered" evidence="1">
    <location>
        <begin position="1"/>
        <end position="21"/>
    </location>
</feature>
<feature type="compositionally biased region" description="Polar residues" evidence="1">
    <location>
        <begin position="77"/>
        <end position="95"/>
    </location>
</feature>
<evidence type="ECO:0000313" key="2">
    <source>
        <dbReference type="EMBL" id="EPS71243.1"/>
    </source>
</evidence>
<dbReference type="OrthoDB" id="1908882at2759"/>
<dbReference type="AlphaFoldDB" id="S8E614"/>
<evidence type="ECO:0000313" key="3">
    <source>
        <dbReference type="Proteomes" id="UP000015453"/>
    </source>
</evidence>
<keyword evidence="3" id="KW-1185">Reference proteome</keyword>
<comment type="caution">
    <text evidence="2">The sequence shown here is derived from an EMBL/GenBank/DDBJ whole genome shotgun (WGS) entry which is preliminary data.</text>
</comment>
<accession>S8E614</accession>
<gene>
    <name evidence="2" type="ORF">M569_03519</name>
</gene>
<reference evidence="2 3" key="1">
    <citation type="journal article" date="2013" name="BMC Genomics">
        <title>The miniature genome of a carnivorous plant Genlisea aurea contains a low number of genes and short non-coding sequences.</title>
        <authorList>
            <person name="Leushkin E.V."/>
            <person name="Sutormin R.A."/>
            <person name="Nabieva E.R."/>
            <person name="Penin A.A."/>
            <person name="Kondrashov A.S."/>
            <person name="Logacheva M.D."/>
        </authorList>
    </citation>
    <scope>NUCLEOTIDE SEQUENCE [LARGE SCALE GENOMIC DNA]</scope>
</reference>
<feature type="region of interest" description="Disordered" evidence="1">
    <location>
        <begin position="51"/>
        <end position="95"/>
    </location>
</feature>
<sequence length="234" mass="25476">MAHARGNSHGGGNDEINPISFHDFLGDEAQRRRISPLECCVEARPPMEVSVSATSDLGSSERNAASGYYGMRRDAANPTSSSHFSGNKRSNSESFMASQKDRFFFRPGRADSQQDSPFLNKFLREDGVFGMQRSRPISQPSSRGARTLGGGPVLHYPPRAAAPFCYPLPRAAAADEGSRTGIKRHLGFSTSMSPDERQQQQPAGFLIGGHDRRKPGAPLFSSHSQQLELTGKIP</sequence>
<proteinExistence type="predicted"/>
<feature type="region of interest" description="Disordered" evidence="1">
    <location>
        <begin position="185"/>
        <end position="234"/>
    </location>
</feature>
<feature type="compositionally biased region" description="Polar residues" evidence="1">
    <location>
        <begin position="51"/>
        <end position="63"/>
    </location>
</feature>